<protein>
    <submittedName>
        <fullName evidence="6">Uncharacterized protein</fullName>
    </submittedName>
</protein>
<dbReference type="PANTHER" id="PTHR31279:SF58">
    <property type="entry name" value="PROTEIN EXORDIUM-LIKE 2"/>
    <property type="match status" value="1"/>
</dbReference>
<feature type="chain" id="PRO_5045910171" evidence="5">
    <location>
        <begin position="29"/>
        <end position="333"/>
    </location>
</feature>
<dbReference type="EMBL" id="OZ020113">
    <property type="protein sequence ID" value="CAK9266175.1"/>
    <property type="molecule type" value="Genomic_DNA"/>
</dbReference>
<organism evidence="6 7">
    <name type="scientific">Sphagnum jensenii</name>
    <dbReference type="NCBI Taxonomy" id="128206"/>
    <lineage>
        <taxon>Eukaryota</taxon>
        <taxon>Viridiplantae</taxon>
        <taxon>Streptophyta</taxon>
        <taxon>Embryophyta</taxon>
        <taxon>Bryophyta</taxon>
        <taxon>Sphagnophytina</taxon>
        <taxon>Sphagnopsida</taxon>
        <taxon>Sphagnales</taxon>
        <taxon>Sphagnaceae</taxon>
        <taxon>Sphagnum</taxon>
    </lineage>
</organism>
<accession>A0ABP0WKZ6</accession>
<dbReference type="InterPro" id="IPR006766">
    <property type="entry name" value="EXORDIUM-like"/>
</dbReference>
<evidence type="ECO:0000256" key="5">
    <source>
        <dbReference type="SAM" id="SignalP"/>
    </source>
</evidence>
<sequence length="333" mass="35988">MEHHRKSFLTMSTLCFILLVSMVVLMEAARGRKLFKLVNSNQLVLPYHNGPLLTGSSSLNVYVIWYGDFSRAQKSTIVDFLASFQQTSEEVVEHPSVSSWWKMTASYKDTKNAVPFSSISLAGQKTDAYSLGKKLKKLDIEALLLEALAPGSMPIPFPADSKAIYFVLTAHDVFVQDFCMNSCASHFFTSPTPAVENLMLPYAWVGNSGEQCPGLCAWPFALPHFGPLGAKPLIPPNGDVGIDGMVINMASMLAGAATNPFNNGYYQGDASAPLEAATACMGIYGQGAYPGFPGELHVQPISGASYNTDGINDRKFLLPALWNPTSLACTPPS</sequence>
<keyword evidence="3 5" id="KW-0732">Signal</keyword>
<keyword evidence="2" id="KW-0964">Secreted</keyword>
<comment type="subcellular location">
    <subcellularLocation>
        <location evidence="1">Secreted</location>
    </subcellularLocation>
</comment>
<feature type="signal peptide" evidence="5">
    <location>
        <begin position="1"/>
        <end position="28"/>
    </location>
</feature>
<reference evidence="6" key="1">
    <citation type="submission" date="2024-02" db="EMBL/GenBank/DDBJ databases">
        <authorList>
            <consortium name="ELIXIR-Norway"/>
            <consortium name="Elixir Norway"/>
        </authorList>
    </citation>
    <scope>NUCLEOTIDE SEQUENCE</scope>
</reference>
<evidence type="ECO:0000256" key="2">
    <source>
        <dbReference type="ARBA" id="ARBA00022525"/>
    </source>
</evidence>
<evidence type="ECO:0000256" key="4">
    <source>
        <dbReference type="ARBA" id="ARBA00023591"/>
    </source>
</evidence>
<evidence type="ECO:0000313" key="7">
    <source>
        <dbReference type="Proteomes" id="UP001497444"/>
    </source>
</evidence>
<dbReference type="Proteomes" id="UP001497444">
    <property type="component" value="Chromosome 18"/>
</dbReference>
<proteinExistence type="inferred from homology"/>
<evidence type="ECO:0000256" key="3">
    <source>
        <dbReference type="ARBA" id="ARBA00022729"/>
    </source>
</evidence>
<evidence type="ECO:0000256" key="1">
    <source>
        <dbReference type="ARBA" id="ARBA00004613"/>
    </source>
</evidence>
<name>A0ABP0WKZ6_9BRYO</name>
<comment type="similarity">
    <text evidence="4">Belongs to the EXORDIUM family.</text>
</comment>
<gene>
    <name evidence="6" type="ORF">CSSPJE1EN1_LOCUS11653</name>
</gene>
<dbReference type="PANTHER" id="PTHR31279">
    <property type="entry name" value="PROTEIN EXORDIUM-LIKE 5"/>
    <property type="match status" value="1"/>
</dbReference>
<dbReference type="Pfam" id="PF04674">
    <property type="entry name" value="Phi_1"/>
    <property type="match status" value="1"/>
</dbReference>
<keyword evidence="7" id="KW-1185">Reference proteome</keyword>
<evidence type="ECO:0000313" key="6">
    <source>
        <dbReference type="EMBL" id="CAK9266175.1"/>
    </source>
</evidence>